<organism evidence="2 3">
    <name type="scientific">Collinsella tanakaei</name>
    <dbReference type="NCBI Taxonomy" id="626935"/>
    <lineage>
        <taxon>Bacteria</taxon>
        <taxon>Bacillati</taxon>
        <taxon>Actinomycetota</taxon>
        <taxon>Coriobacteriia</taxon>
        <taxon>Coriobacteriales</taxon>
        <taxon>Coriobacteriaceae</taxon>
        <taxon>Collinsella</taxon>
    </lineage>
</organism>
<accession>A0A3E4QY02</accession>
<gene>
    <name evidence="2" type="ORF">DXC81_02790</name>
</gene>
<dbReference type="Proteomes" id="UP000260943">
    <property type="component" value="Unassembled WGS sequence"/>
</dbReference>
<feature type="compositionally biased region" description="Polar residues" evidence="1">
    <location>
        <begin position="33"/>
        <end position="42"/>
    </location>
</feature>
<evidence type="ECO:0000313" key="2">
    <source>
        <dbReference type="EMBL" id="RGL11723.1"/>
    </source>
</evidence>
<dbReference type="EMBL" id="QSRJ01000002">
    <property type="protein sequence ID" value="RGL11723.1"/>
    <property type="molecule type" value="Genomic_DNA"/>
</dbReference>
<protein>
    <submittedName>
        <fullName evidence="2">Uncharacterized protein</fullName>
    </submittedName>
</protein>
<evidence type="ECO:0000313" key="3">
    <source>
        <dbReference type="Proteomes" id="UP000260943"/>
    </source>
</evidence>
<dbReference type="AlphaFoldDB" id="A0A3E4QY02"/>
<feature type="region of interest" description="Disordered" evidence="1">
    <location>
        <begin position="15"/>
        <end position="42"/>
    </location>
</feature>
<comment type="caution">
    <text evidence="2">The sequence shown here is derived from an EMBL/GenBank/DDBJ whole genome shotgun (WGS) entry which is preliminary data.</text>
</comment>
<reference evidence="2 3" key="1">
    <citation type="submission" date="2018-08" db="EMBL/GenBank/DDBJ databases">
        <title>A genome reference for cultivated species of the human gut microbiota.</title>
        <authorList>
            <person name="Zou Y."/>
            <person name="Xue W."/>
            <person name="Luo G."/>
        </authorList>
    </citation>
    <scope>NUCLEOTIDE SEQUENCE [LARGE SCALE GENOMIC DNA]</scope>
    <source>
        <strain evidence="2 3">TF08-14</strain>
    </source>
</reference>
<name>A0A3E4QY02_9ACTN</name>
<evidence type="ECO:0000256" key="1">
    <source>
        <dbReference type="SAM" id="MobiDB-lite"/>
    </source>
</evidence>
<proteinExistence type="predicted"/>
<sequence>MSRFHISTIGEMTHIAKATSLPSNPKKPKETGTPGSKRNAGNTINRIATVSATLIKNLPLPLLVAAFHDVLHKHRGALQNP</sequence>